<keyword evidence="5" id="KW-1185">Reference proteome</keyword>
<organism evidence="4 5">
    <name type="scientific">Penicillium argentinense</name>
    <dbReference type="NCBI Taxonomy" id="1131581"/>
    <lineage>
        <taxon>Eukaryota</taxon>
        <taxon>Fungi</taxon>
        <taxon>Dikarya</taxon>
        <taxon>Ascomycota</taxon>
        <taxon>Pezizomycotina</taxon>
        <taxon>Eurotiomycetes</taxon>
        <taxon>Eurotiomycetidae</taxon>
        <taxon>Eurotiales</taxon>
        <taxon>Aspergillaceae</taxon>
        <taxon>Penicillium</taxon>
    </lineage>
</organism>
<feature type="region of interest" description="Disordered" evidence="2">
    <location>
        <begin position="336"/>
        <end position="371"/>
    </location>
</feature>
<accession>A0A9W9FDK2</accession>
<dbReference type="GO" id="GO:0046983">
    <property type="term" value="F:protein dimerization activity"/>
    <property type="evidence" value="ECO:0007669"/>
    <property type="project" value="InterPro"/>
</dbReference>
<dbReference type="Gene3D" id="4.10.280.10">
    <property type="entry name" value="Helix-loop-helix DNA-binding domain"/>
    <property type="match status" value="1"/>
</dbReference>
<evidence type="ECO:0000313" key="4">
    <source>
        <dbReference type="EMBL" id="KAJ5098125.1"/>
    </source>
</evidence>
<dbReference type="GeneID" id="81356599"/>
<dbReference type="InterPro" id="IPR036638">
    <property type="entry name" value="HLH_DNA-bd_sf"/>
</dbReference>
<proteinExistence type="predicted"/>
<dbReference type="EMBL" id="JAPQKI010000005">
    <property type="protein sequence ID" value="KAJ5098125.1"/>
    <property type="molecule type" value="Genomic_DNA"/>
</dbReference>
<dbReference type="InterPro" id="IPR011598">
    <property type="entry name" value="bHLH_dom"/>
</dbReference>
<dbReference type="OrthoDB" id="8964853at2759"/>
<dbReference type="PROSITE" id="PS50888">
    <property type="entry name" value="BHLH"/>
    <property type="match status" value="1"/>
</dbReference>
<name>A0A9W9FDK2_9EURO</name>
<protein>
    <recommendedName>
        <fullName evidence="3">BHLH domain-containing protein</fullName>
    </recommendedName>
</protein>
<evidence type="ECO:0000256" key="2">
    <source>
        <dbReference type="SAM" id="MobiDB-lite"/>
    </source>
</evidence>
<reference evidence="4" key="2">
    <citation type="journal article" date="2023" name="IMA Fungus">
        <title>Comparative genomic study of the Penicillium genus elucidates a diverse pangenome and 15 lateral gene transfer events.</title>
        <authorList>
            <person name="Petersen C."/>
            <person name="Sorensen T."/>
            <person name="Nielsen M.R."/>
            <person name="Sondergaard T.E."/>
            <person name="Sorensen J.L."/>
            <person name="Fitzpatrick D.A."/>
            <person name="Frisvad J.C."/>
            <person name="Nielsen K.L."/>
        </authorList>
    </citation>
    <scope>NUCLEOTIDE SEQUENCE</scope>
    <source>
        <strain evidence="4">IBT 30761</strain>
    </source>
</reference>
<dbReference type="AlphaFoldDB" id="A0A9W9FDK2"/>
<gene>
    <name evidence="4" type="ORF">N7532_005126</name>
</gene>
<comment type="caution">
    <text evidence="4">The sequence shown here is derived from an EMBL/GenBank/DDBJ whole genome shotgun (WGS) entry which is preliminary data.</text>
</comment>
<feature type="compositionally biased region" description="Polar residues" evidence="2">
    <location>
        <begin position="12"/>
        <end position="25"/>
    </location>
</feature>
<reference evidence="4" key="1">
    <citation type="submission" date="2022-11" db="EMBL/GenBank/DDBJ databases">
        <authorList>
            <person name="Petersen C."/>
        </authorList>
    </citation>
    <scope>NUCLEOTIDE SEQUENCE</scope>
    <source>
        <strain evidence="4">IBT 30761</strain>
    </source>
</reference>
<feature type="domain" description="BHLH" evidence="3">
    <location>
        <begin position="78"/>
        <end position="130"/>
    </location>
</feature>
<dbReference type="Proteomes" id="UP001149074">
    <property type="component" value="Unassembled WGS sequence"/>
</dbReference>
<feature type="coiled-coil region" evidence="1">
    <location>
        <begin position="134"/>
        <end position="161"/>
    </location>
</feature>
<dbReference type="RefSeq" id="XP_056473779.1">
    <property type="nucleotide sequence ID" value="XM_056617620.1"/>
</dbReference>
<sequence length="371" mass="40821">MTSGGEELWASEESQPTLLRISPTSPDLAIHLTPGECHARANMEPNAASDQYNSPMMAPSPSGPQRTKKKRVRNWTAEDRAVHREFEKSRREAFAERLTELTNLLPMLKGEQRPSKHVIVDASISYHKTQETRLRQAARAIQNILAERDDLLQEVNILRSLCQPGVCVPRQPRQPRPIDPAVVAMLANGEGPDQVDSITTVPSTVLEQARILPGVSNGVSPPTRTLEESGLPLLPQPACNTDDWSWPGSHKPQSMDLSQNIAENPSIFWNQSPGTITITPPEHLEASRLVDDSAFFWTHHPGVLATTPPKDGDLQDDSMPLDLPGNLAFSWSPSMPIPMPVTTPSSNEDSVRNNQDFQTANSFPNPASLSI</sequence>
<feature type="region of interest" description="Disordered" evidence="2">
    <location>
        <begin position="1"/>
        <end position="74"/>
    </location>
</feature>
<evidence type="ECO:0000313" key="5">
    <source>
        <dbReference type="Proteomes" id="UP001149074"/>
    </source>
</evidence>
<evidence type="ECO:0000259" key="3">
    <source>
        <dbReference type="PROSITE" id="PS50888"/>
    </source>
</evidence>
<keyword evidence="1" id="KW-0175">Coiled coil</keyword>
<dbReference type="Pfam" id="PF00010">
    <property type="entry name" value="HLH"/>
    <property type="match status" value="1"/>
</dbReference>
<evidence type="ECO:0000256" key="1">
    <source>
        <dbReference type="SAM" id="Coils"/>
    </source>
</evidence>
<dbReference type="SUPFAM" id="SSF47459">
    <property type="entry name" value="HLH, helix-loop-helix DNA-binding domain"/>
    <property type="match status" value="1"/>
</dbReference>
<dbReference type="CDD" id="cd00083">
    <property type="entry name" value="bHLH_SF"/>
    <property type="match status" value="1"/>
</dbReference>
<feature type="compositionally biased region" description="Polar residues" evidence="2">
    <location>
        <begin position="342"/>
        <end position="371"/>
    </location>
</feature>